<dbReference type="SMART" id="SM00320">
    <property type="entry name" value="WD40"/>
    <property type="match status" value="9"/>
</dbReference>
<dbReference type="InterPro" id="IPR036388">
    <property type="entry name" value="WH-like_DNA-bd_sf"/>
</dbReference>
<feature type="transmembrane region" description="Helical" evidence="5">
    <location>
        <begin position="261"/>
        <end position="280"/>
    </location>
</feature>
<feature type="repeat" description="WD" evidence="3">
    <location>
        <begin position="861"/>
        <end position="892"/>
    </location>
</feature>
<dbReference type="InterPro" id="IPR001680">
    <property type="entry name" value="WD40_rpt"/>
</dbReference>
<keyword evidence="5" id="KW-1133">Transmembrane helix</keyword>
<protein>
    <recommendedName>
        <fullName evidence="10">ECF RNA polymerase sigma factor SigE</fullName>
    </recommendedName>
</protein>
<dbReference type="InterPro" id="IPR014284">
    <property type="entry name" value="RNA_pol_sigma-70_dom"/>
</dbReference>
<keyword evidence="9" id="KW-1185">Reference proteome</keyword>
<evidence type="ECO:0008006" key="10">
    <source>
        <dbReference type="Google" id="ProtNLM"/>
    </source>
</evidence>
<evidence type="ECO:0000259" key="6">
    <source>
        <dbReference type="Pfam" id="PF04542"/>
    </source>
</evidence>
<evidence type="ECO:0000256" key="3">
    <source>
        <dbReference type="PROSITE-ProRule" id="PRU00221"/>
    </source>
</evidence>
<dbReference type="EMBL" id="LR593886">
    <property type="protein sequence ID" value="VTR95457.1"/>
    <property type="molecule type" value="Genomic_DNA"/>
</dbReference>
<dbReference type="Pfam" id="PF04542">
    <property type="entry name" value="Sigma70_r2"/>
    <property type="match status" value="1"/>
</dbReference>
<feature type="repeat" description="WD" evidence="3">
    <location>
        <begin position="497"/>
        <end position="538"/>
    </location>
</feature>
<keyword evidence="2" id="KW-0677">Repeat</keyword>
<reference evidence="8 9" key="1">
    <citation type="submission" date="2019-05" db="EMBL/GenBank/DDBJ databases">
        <authorList>
            <consortium name="Science for Life Laboratories"/>
        </authorList>
    </citation>
    <scope>NUCLEOTIDE SEQUENCE [LARGE SCALE GENOMIC DNA]</scope>
    <source>
        <strain evidence="8">Soil9</strain>
    </source>
</reference>
<dbReference type="SUPFAM" id="SSF88659">
    <property type="entry name" value="Sigma3 and sigma4 domains of RNA polymerase sigma factors"/>
    <property type="match status" value="1"/>
</dbReference>
<evidence type="ECO:0000313" key="9">
    <source>
        <dbReference type="Proteomes" id="UP000464178"/>
    </source>
</evidence>
<dbReference type="KEGG" id="gms:SOIL9_22570"/>
<dbReference type="SUPFAM" id="SSF88946">
    <property type="entry name" value="Sigma2 domain of RNA polymerase sigma factors"/>
    <property type="match status" value="1"/>
</dbReference>
<gene>
    <name evidence="8" type="ORF">SOIL9_22570</name>
</gene>
<feature type="repeat" description="WD" evidence="3">
    <location>
        <begin position="327"/>
        <end position="368"/>
    </location>
</feature>
<feature type="repeat" description="WD" evidence="3">
    <location>
        <begin position="893"/>
        <end position="928"/>
    </location>
</feature>
<dbReference type="CDD" id="cd06171">
    <property type="entry name" value="Sigma70_r4"/>
    <property type="match status" value="1"/>
</dbReference>
<dbReference type="PANTHER" id="PTHR22847:SF637">
    <property type="entry name" value="WD REPEAT DOMAIN 5B"/>
    <property type="match status" value="1"/>
</dbReference>
<sequence length="1052" mass="112293">MGRDVPRGLAHYIRDMAGLWRTDARTDRELLSAFVSGDGSAFAALVVRHGQTVWSACRRVLGNDADAEDAFQATFIALARNAAHVRSDSISGWLQKVSHTVAVNARKAAHRRNTVERQLLDRANRSDEQLPDEELRAVVDDEVARLPERLRVPLILYYLEGKTQAEIGRILGVTDRAAAHRLKQSLKLLRERLGRRGVAVATTALVAILGQVPIVTAVPIALVTQATEIALAVAAGSPIDTAATQLALGATRTHGWARLKLYSLVLVSVACALIGGALLAQRAEPYAESGPHGAPNAPLSGVMNRTDWFGDQLPAGAIARLGTVRFRTGGGTGLSSVAFGPAGKMLISSHGEDAVHFWDLETGREVRKLHAPRACWAVTTALNGNRLVAAGIDEIWAWDLADGAPRFLWSARSKSVGFANVEFSPDGTLIAHGGDAAEQINLLDAATGAVVRTLAGHGERFAFSADSKLLASWKWWEFTEVGVWDVATGAKRHTFVASSGKKGVSSAAFAPSGKWLATAGQDGELRVWDLDRGIEQYHLASDADPNAFVGFGPHGSTLLEIGGGRVRSWDAVTGRMTRAIACSIDNRWANVHRLSADGSQSAVAWHSGVGAWDVATGRELGSAVEMPHESVHPVVFSRDGATLATSTLDVNGAAVQLWDSDGRPRQRFAIPPGQLVWGCDFAADGSLSALIGTATQLPLDPPDRISRWDARTGARFAESRLPAGVRSVAFAPDGHHMAVALAEGVSLCNRATGRVVRKLPGACTADALTFSADESTLAALDAATGEITIWSLAGGRERKWPVSADPKVRASLRRSLALSPDGRLLAIGTEDFKIGIRVMNVATGTEVWELAGQLHGWRQEFAFAPDGRTIAACGFDGAVRVWELASGRERYRLAGHRSGVGAVTFSPDGRRLASASFDCTVLIWDVSTPQQPVPTDRPTVAQLWDALIAPDAAAGHRALVSFAATPETSVPLLRDRLCPGSDTRSTDLGDERDPKSPAHRATARGIEALERMGYDPAAKQLLEDLAKHPIESVSGREARRALDRLAGSLKRD</sequence>
<dbReference type="InterPro" id="IPR013249">
    <property type="entry name" value="RNA_pol_sigma70_r4_t2"/>
</dbReference>
<dbReference type="NCBIfam" id="TIGR02937">
    <property type="entry name" value="sigma70-ECF"/>
    <property type="match status" value="1"/>
</dbReference>
<keyword evidence="5" id="KW-0812">Transmembrane</keyword>
<name>A0A6P2D3L2_9BACT</name>
<evidence type="ECO:0000259" key="7">
    <source>
        <dbReference type="Pfam" id="PF08281"/>
    </source>
</evidence>
<dbReference type="InterPro" id="IPR007627">
    <property type="entry name" value="RNA_pol_sigma70_r2"/>
</dbReference>
<feature type="domain" description="RNA polymerase sigma-70 region 2" evidence="6">
    <location>
        <begin position="45"/>
        <end position="111"/>
    </location>
</feature>
<dbReference type="InterPro" id="IPR019775">
    <property type="entry name" value="WD40_repeat_CS"/>
</dbReference>
<dbReference type="Gene3D" id="1.10.1740.10">
    <property type="match status" value="1"/>
</dbReference>
<evidence type="ECO:0000256" key="1">
    <source>
        <dbReference type="ARBA" id="ARBA00022574"/>
    </source>
</evidence>
<dbReference type="InterPro" id="IPR013324">
    <property type="entry name" value="RNA_pol_sigma_r3/r4-like"/>
</dbReference>
<feature type="transmembrane region" description="Helical" evidence="5">
    <location>
        <begin position="197"/>
        <end position="223"/>
    </location>
</feature>
<evidence type="ECO:0000256" key="5">
    <source>
        <dbReference type="SAM" id="Phobius"/>
    </source>
</evidence>
<dbReference type="Gene3D" id="1.10.10.10">
    <property type="entry name" value="Winged helix-like DNA-binding domain superfamily/Winged helix DNA-binding domain"/>
    <property type="match status" value="1"/>
</dbReference>
<evidence type="ECO:0000313" key="8">
    <source>
        <dbReference type="EMBL" id="VTR95457.1"/>
    </source>
</evidence>
<evidence type="ECO:0000256" key="2">
    <source>
        <dbReference type="ARBA" id="ARBA00022737"/>
    </source>
</evidence>
<feature type="region of interest" description="Disordered" evidence="4">
    <location>
        <begin position="973"/>
        <end position="1001"/>
    </location>
</feature>
<dbReference type="PROSITE" id="PS50294">
    <property type="entry name" value="WD_REPEATS_REGION"/>
    <property type="match status" value="2"/>
</dbReference>
<keyword evidence="5" id="KW-0472">Membrane</keyword>
<dbReference type="SUPFAM" id="SSF50998">
    <property type="entry name" value="Quinoprotein alcohol dehydrogenase-like"/>
    <property type="match status" value="2"/>
</dbReference>
<dbReference type="PANTHER" id="PTHR22847">
    <property type="entry name" value="WD40 REPEAT PROTEIN"/>
    <property type="match status" value="1"/>
</dbReference>
<dbReference type="RefSeq" id="WP_162669867.1">
    <property type="nucleotide sequence ID" value="NZ_LR593886.1"/>
</dbReference>
<organism evidence="8 9">
    <name type="scientific">Gemmata massiliana</name>
    <dbReference type="NCBI Taxonomy" id="1210884"/>
    <lineage>
        <taxon>Bacteria</taxon>
        <taxon>Pseudomonadati</taxon>
        <taxon>Planctomycetota</taxon>
        <taxon>Planctomycetia</taxon>
        <taxon>Gemmatales</taxon>
        <taxon>Gemmataceae</taxon>
        <taxon>Gemmata</taxon>
    </lineage>
</organism>
<accession>A0A6P2D3L2</accession>
<dbReference type="InterPro" id="IPR015943">
    <property type="entry name" value="WD40/YVTN_repeat-like_dom_sf"/>
</dbReference>
<feature type="compositionally biased region" description="Basic and acidic residues" evidence="4">
    <location>
        <begin position="984"/>
        <end position="996"/>
    </location>
</feature>
<dbReference type="InterPro" id="IPR013325">
    <property type="entry name" value="RNA_pol_sigma_r2"/>
</dbReference>
<feature type="domain" description="RNA polymerase sigma factor 70 region 4 type 2" evidence="7">
    <location>
        <begin position="139"/>
        <end position="189"/>
    </location>
</feature>
<dbReference type="Proteomes" id="UP000464178">
    <property type="component" value="Chromosome"/>
</dbReference>
<dbReference type="GO" id="GO:0016987">
    <property type="term" value="F:sigma factor activity"/>
    <property type="evidence" value="ECO:0007669"/>
    <property type="project" value="InterPro"/>
</dbReference>
<dbReference type="GO" id="GO:0006352">
    <property type="term" value="P:DNA-templated transcription initiation"/>
    <property type="evidence" value="ECO:0007669"/>
    <property type="project" value="InterPro"/>
</dbReference>
<dbReference type="PROSITE" id="PS00678">
    <property type="entry name" value="WD_REPEATS_1"/>
    <property type="match status" value="3"/>
</dbReference>
<keyword evidence="1 3" id="KW-0853">WD repeat</keyword>
<dbReference type="GO" id="GO:0005829">
    <property type="term" value="C:cytosol"/>
    <property type="evidence" value="ECO:0007669"/>
    <property type="project" value="UniProtKB-ARBA"/>
</dbReference>
<dbReference type="Pfam" id="PF08281">
    <property type="entry name" value="Sigma70_r4_2"/>
    <property type="match status" value="1"/>
</dbReference>
<dbReference type="AlphaFoldDB" id="A0A6P2D3L2"/>
<dbReference type="Gene3D" id="2.130.10.10">
    <property type="entry name" value="YVTN repeat-like/Quinoprotein amine dehydrogenase"/>
    <property type="match status" value="4"/>
</dbReference>
<dbReference type="PROSITE" id="PS50082">
    <property type="entry name" value="WD_REPEATS_2"/>
    <property type="match status" value="4"/>
</dbReference>
<dbReference type="Pfam" id="PF00400">
    <property type="entry name" value="WD40"/>
    <property type="match status" value="3"/>
</dbReference>
<evidence type="ECO:0000256" key="4">
    <source>
        <dbReference type="SAM" id="MobiDB-lite"/>
    </source>
</evidence>
<dbReference type="GO" id="GO:0003677">
    <property type="term" value="F:DNA binding"/>
    <property type="evidence" value="ECO:0007669"/>
    <property type="project" value="InterPro"/>
</dbReference>
<dbReference type="InterPro" id="IPR011047">
    <property type="entry name" value="Quinoprotein_ADH-like_sf"/>
</dbReference>
<proteinExistence type="predicted"/>